<dbReference type="AlphaFoldDB" id="K1V037"/>
<organism evidence="2 3">
    <name type="scientific">Trichosporon asahii var. asahii (strain CBS 8904)</name>
    <name type="common">Yeast</name>
    <dbReference type="NCBI Taxonomy" id="1220162"/>
    <lineage>
        <taxon>Eukaryota</taxon>
        <taxon>Fungi</taxon>
        <taxon>Dikarya</taxon>
        <taxon>Basidiomycota</taxon>
        <taxon>Agaricomycotina</taxon>
        <taxon>Tremellomycetes</taxon>
        <taxon>Trichosporonales</taxon>
        <taxon>Trichosporonaceae</taxon>
        <taxon>Trichosporon</taxon>
    </lineage>
</organism>
<protein>
    <submittedName>
        <fullName evidence="2">Uncharacterized protein</fullName>
    </submittedName>
</protein>
<keyword evidence="1" id="KW-1133">Transmembrane helix</keyword>
<name>K1V037_TRIAC</name>
<accession>K1V037</accession>
<dbReference type="HOGENOM" id="CLU_1950319_0_0_1"/>
<proteinExistence type="predicted"/>
<reference evidence="2 3" key="1">
    <citation type="journal article" date="2012" name="Eukaryot. Cell">
        <title>Genome sequence of the Trichosporon asahii environmental strain CBS 8904.</title>
        <authorList>
            <person name="Yang R.Y."/>
            <person name="Li H.T."/>
            <person name="Zhu H."/>
            <person name="Zhou G.P."/>
            <person name="Wang M."/>
            <person name="Wang L."/>
        </authorList>
    </citation>
    <scope>NUCLEOTIDE SEQUENCE [LARGE SCALE GENOMIC DNA]</scope>
    <source>
        <strain evidence="2 3">CBS 8904</strain>
    </source>
</reference>
<evidence type="ECO:0000313" key="2">
    <source>
        <dbReference type="EMBL" id="EKC97259.1"/>
    </source>
</evidence>
<keyword evidence="1" id="KW-0472">Membrane</keyword>
<dbReference type="InParanoid" id="K1V037"/>
<keyword evidence="1" id="KW-0812">Transmembrane</keyword>
<comment type="caution">
    <text evidence="2">The sequence shown here is derived from an EMBL/GenBank/DDBJ whole genome shotgun (WGS) entry which is preliminary data.</text>
</comment>
<gene>
    <name evidence="2" type="ORF">A1Q2_08417</name>
</gene>
<dbReference type="EMBL" id="AMBO01000416">
    <property type="protein sequence ID" value="EKC97259.1"/>
    <property type="molecule type" value="Genomic_DNA"/>
</dbReference>
<evidence type="ECO:0000256" key="1">
    <source>
        <dbReference type="SAM" id="Phobius"/>
    </source>
</evidence>
<feature type="transmembrane region" description="Helical" evidence="1">
    <location>
        <begin position="107"/>
        <end position="128"/>
    </location>
</feature>
<keyword evidence="3" id="KW-1185">Reference proteome</keyword>
<sequence>MLSNLLFVTIRKDTSSIESAVLDRMGPQLGGSSKNSSGELDSLGWPSNCTNACAPYTAVIKEKGICDTYSGVEANATCTSGYKMKVWDQCAGSVEGIDMSKVSAGHYVATVSAASAFVAMGAGMLISLV</sequence>
<dbReference type="Proteomes" id="UP000006757">
    <property type="component" value="Unassembled WGS sequence"/>
</dbReference>
<evidence type="ECO:0000313" key="3">
    <source>
        <dbReference type="Proteomes" id="UP000006757"/>
    </source>
</evidence>